<dbReference type="GO" id="GO:0006520">
    <property type="term" value="P:amino acid metabolic process"/>
    <property type="evidence" value="ECO:0007669"/>
    <property type="project" value="InterPro"/>
</dbReference>
<gene>
    <name evidence="6" type="ORF">QBC35DRAFT_232304</name>
</gene>
<dbReference type="SFLD" id="SFLDS00036">
    <property type="entry name" value="Aromatic_Prenyltransferase"/>
    <property type="match status" value="1"/>
</dbReference>
<dbReference type="Gene3D" id="3.90.1150.10">
    <property type="entry name" value="Aspartate Aminotransferase, domain 1"/>
    <property type="match status" value="2"/>
</dbReference>
<dbReference type="SUPFAM" id="SSF53383">
    <property type="entry name" value="PLP-dependent transferases"/>
    <property type="match status" value="1"/>
</dbReference>
<keyword evidence="3" id="KW-0808">Transferase</keyword>
<dbReference type="PANTHER" id="PTHR32325">
    <property type="entry name" value="BETA-ELIMINATING LYASE-LIKE PROTEIN-RELATED"/>
    <property type="match status" value="1"/>
</dbReference>
<dbReference type="AlphaFoldDB" id="A0AAN7AJ47"/>
<keyword evidence="4" id="KW-0663">Pyridoxal phosphate</keyword>
<dbReference type="GO" id="GO:0009820">
    <property type="term" value="P:alkaloid metabolic process"/>
    <property type="evidence" value="ECO:0007669"/>
    <property type="project" value="InterPro"/>
</dbReference>
<organism evidence="6 7">
    <name type="scientific">Podospora australis</name>
    <dbReference type="NCBI Taxonomy" id="1536484"/>
    <lineage>
        <taxon>Eukaryota</taxon>
        <taxon>Fungi</taxon>
        <taxon>Dikarya</taxon>
        <taxon>Ascomycota</taxon>
        <taxon>Pezizomycotina</taxon>
        <taxon>Sordariomycetes</taxon>
        <taxon>Sordariomycetidae</taxon>
        <taxon>Sordariales</taxon>
        <taxon>Podosporaceae</taxon>
        <taxon>Podospora</taxon>
    </lineage>
</organism>
<protein>
    <submittedName>
        <fullName evidence="6">Tryptophanase</fullName>
    </submittedName>
</protein>
<dbReference type="SFLD" id="SFLDG01162">
    <property type="entry name" value="I"/>
    <property type="match status" value="1"/>
</dbReference>
<dbReference type="Gene3D" id="3.40.640.10">
    <property type="entry name" value="Type I PLP-dependent aspartate aminotransferase-like (Major domain)"/>
    <property type="match status" value="2"/>
</dbReference>
<dbReference type="PANTHER" id="PTHR32325:SF4">
    <property type="entry name" value="TRYPTOPHANASE"/>
    <property type="match status" value="1"/>
</dbReference>
<dbReference type="InterPro" id="IPR017795">
    <property type="entry name" value="ABBA_NscD-like"/>
</dbReference>
<name>A0AAN7AJ47_9PEZI</name>
<evidence type="ECO:0000256" key="2">
    <source>
        <dbReference type="ARBA" id="ARBA00009721"/>
    </source>
</evidence>
<accession>A0AAN7AJ47</accession>
<comment type="cofactor">
    <cofactor evidence="1">
        <name>pyridoxal 5'-phosphate</name>
        <dbReference type="ChEBI" id="CHEBI:597326"/>
    </cofactor>
</comment>
<dbReference type="EMBL" id="MU864401">
    <property type="protein sequence ID" value="KAK4187540.1"/>
    <property type="molecule type" value="Genomic_DNA"/>
</dbReference>
<keyword evidence="7" id="KW-1185">Reference proteome</keyword>
<feature type="domain" description="Aromatic amino acid beta-eliminating lyase/threonine aldolase" evidence="5">
    <location>
        <begin position="88"/>
        <end position="517"/>
    </location>
</feature>
<comment type="caution">
    <text evidence="6">The sequence shown here is derived from an EMBL/GenBank/DDBJ whole genome shotgun (WGS) entry which is preliminary data.</text>
</comment>
<evidence type="ECO:0000256" key="3">
    <source>
        <dbReference type="ARBA" id="ARBA00022679"/>
    </source>
</evidence>
<dbReference type="InterPro" id="IPR001597">
    <property type="entry name" value="ArAA_b-elim_lyase/Thr_aldolase"/>
</dbReference>
<dbReference type="Pfam" id="PF01212">
    <property type="entry name" value="Beta_elim_lyase"/>
    <property type="match status" value="1"/>
</dbReference>
<dbReference type="GO" id="GO:0016829">
    <property type="term" value="F:lyase activity"/>
    <property type="evidence" value="ECO:0007669"/>
    <property type="project" value="InterPro"/>
</dbReference>
<reference evidence="6" key="1">
    <citation type="journal article" date="2023" name="Mol. Phylogenet. Evol.">
        <title>Genome-scale phylogeny and comparative genomics of the fungal order Sordariales.</title>
        <authorList>
            <person name="Hensen N."/>
            <person name="Bonometti L."/>
            <person name="Westerberg I."/>
            <person name="Brannstrom I.O."/>
            <person name="Guillou S."/>
            <person name="Cros-Aarteil S."/>
            <person name="Calhoun S."/>
            <person name="Haridas S."/>
            <person name="Kuo A."/>
            <person name="Mondo S."/>
            <person name="Pangilinan J."/>
            <person name="Riley R."/>
            <person name="LaButti K."/>
            <person name="Andreopoulos B."/>
            <person name="Lipzen A."/>
            <person name="Chen C."/>
            <person name="Yan M."/>
            <person name="Daum C."/>
            <person name="Ng V."/>
            <person name="Clum A."/>
            <person name="Steindorff A."/>
            <person name="Ohm R.A."/>
            <person name="Martin F."/>
            <person name="Silar P."/>
            <person name="Natvig D.O."/>
            <person name="Lalanne C."/>
            <person name="Gautier V."/>
            <person name="Ament-Velasquez S.L."/>
            <person name="Kruys A."/>
            <person name="Hutchinson M.I."/>
            <person name="Powell A.J."/>
            <person name="Barry K."/>
            <person name="Miller A.N."/>
            <person name="Grigoriev I.V."/>
            <person name="Debuchy R."/>
            <person name="Gladieux P."/>
            <person name="Hiltunen Thoren M."/>
            <person name="Johannesson H."/>
        </authorList>
    </citation>
    <scope>NUCLEOTIDE SEQUENCE</scope>
    <source>
        <strain evidence="6">PSN309</strain>
    </source>
</reference>
<evidence type="ECO:0000259" key="5">
    <source>
        <dbReference type="Pfam" id="PF01212"/>
    </source>
</evidence>
<evidence type="ECO:0000256" key="1">
    <source>
        <dbReference type="ARBA" id="ARBA00001933"/>
    </source>
</evidence>
<evidence type="ECO:0000256" key="4">
    <source>
        <dbReference type="ARBA" id="ARBA00022898"/>
    </source>
</evidence>
<evidence type="ECO:0000313" key="6">
    <source>
        <dbReference type="EMBL" id="KAK4187540.1"/>
    </source>
</evidence>
<comment type="similarity">
    <text evidence="2">Belongs to the beta-eliminating lyase family.</text>
</comment>
<dbReference type="InterPro" id="IPR015424">
    <property type="entry name" value="PyrdxlP-dep_Trfase"/>
</dbReference>
<sequence length="946" mass="104411">MAPLILPARPPPAHAALVVRSLPTATAEERERILEDVEYNVFAFPAGLLTCDFLSDSGTSAMTDVQWAACKNPSLHTPWTNPHSHHWSVMRGDESYGRNWGYYCLLDAFRDIFERGSRRGDAIERILTGKADVDFYQTNLLTSYHGGFVNGGRHQLERPNFFILPQGRCAETLLFSTMSAMIAEGQDHRNHASQKITTIISNGFFDTTGANAAAAGFHLQTFTQPGLTDHFPQELIGRKNNFKGNLDVAATEAFLDENPGQVSMILVTITNNWAAAQPVSMANLRDASALAKRKSIPLFLDACRFAENAYFIQRYEEGYADKPIVEIVQEMFSYAGGFTISLKKDGLANMGGVLSFRDEGLFAQTYEGIGMRLKERQILCYGNDSYGGMSGRDLMAAAAGLYQVTDQAYLRDRITQVQLFAQKLQQKGIAVLSPPGGHAVYLDMDHFFFGCNRKPEDFASVGFTLELIKAYGIRAAEAGPFGWAYDLKAPEERTKIPNLVRFAVPRHVYSDGHIDYTVGAIKDLYDRRHTIPNVTITRGKHMRLRHFSAGLKPVPVDETTNGTFFSEASRQLSYLSQAVGQDSSAGEQLTRALALATGKWGQTSISKQVDQAAWVSSVSNDGSAIEYSVSIDQATGKAELRFLTEAQPSENSWRHLTEAALRLNQDIAANYPATVSLDRFDTIRDLFIPTQLTSDPEDGNSHIKMAAWHSCAWSAKKGPQWKLYLDPCAGGKDSTTHALVTTREAFHRLGLENGWKLVESILGRNDRVIYFSLDMSSDQDEARVKAYIAHGGADATSRPMAAEVARKHAIICPDTADAFEIQRFLAAMAGRDFGRPDSPDGMKSLISCFAFSSKTGERPVGTVHFPMDAYVENDAEAKRRVEAYLTTVGASVAARERYASVLAATQRRALSQGRGIHAWVSLKLKAGGKRENTFYLCPEMFGPRTA</sequence>
<dbReference type="Proteomes" id="UP001302126">
    <property type="component" value="Unassembled WGS sequence"/>
</dbReference>
<dbReference type="InterPro" id="IPR015421">
    <property type="entry name" value="PyrdxlP-dep_Trfase_major"/>
</dbReference>
<evidence type="ECO:0000313" key="7">
    <source>
        <dbReference type="Proteomes" id="UP001302126"/>
    </source>
</evidence>
<dbReference type="GO" id="GO:0016765">
    <property type="term" value="F:transferase activity, transferring alkyl or aryl (other than methyl) groups"/>
    <property type="evidence" value="ECO:0007669"/>
    <property type="project" value="InterPro"/>
</dbReference>
<dbReference type="Pfam" id="PF11991">
    <property type="entry name" value="Trp_DMAT"/>
    <property type="match status" value="1"/>
</dbReference>
<dbReference type="NCBIfam" id="NF009709">
    <property type="entry name" value="PRK13238.1"/>
    <property type="match status" value="1"/>
</dbReference>
<dbReference type="InterPro" id="IPR015422">
    <property type="entry name" value="PyrdxlP-dep_Trfase_small"/>
</dbReference>
<proteinExistence type="inferred from homology"/>
<reference evidence="6" key="2">
    <citation type="submission" date="2023-05" db="EMBL/GenBank/DDBJ databases">
        <authorList>
            <consortium name="Lawrence Berkeley National Laboratory"/>
            <person name="Steindorff A."/>
            <person name="Hensen N."/>
            <person name="Bonometti L."/>
            <person name="Westerberg I."/>
            <person name="Brannstrom I.O."/>
            <person name="Guillou S."/>
            <person name="Cros-Aarteil S."/>
            <person name="Calhoun S."/>
            <person name="Haridas S."/>
            <person name="Kuo A."/>
            <person name="Mondo S."/>
            <person name="Pangilinan J."/>
            <person name="Riley R."/>
            <person name="Labutti K."/>
            <person name="Andreopoulos B."/>
            <person name="Lipzen A."/>
            <person name="Chen C."/>
            <person name="Yanf M."/>
            <person name="Daum C."/>
            <person name="Ng V."/>
            <person name="Clum A."/>
            <person name="Ohm R."/>
            <person name="Martin F."/>
            <person name="Silar P."/>
            <person name="Natvig D."/>
            <person name="Lalanne C."/>
            <person name="Gautier V."/>
            <person name="Ament-Velasquez S.L."/>
            <person name="Kruys A."/>
            <person name="Hutchinson M.I."/>
            <person name="Powell A.J."/>
            <person name="Barry K."/>
            <person name="Miller A.N."/>
            <person name="Grigoriev I.V."/>
            <person name="Debuchy R."/>
            <person name="Gladieux P."/>
            <person name="Thoren M.H."/>
            <person name="Johannesson H."/>
        </authorList>
    </citation>
    <scope>NUCLEOTIDE SEQUENCE</scope>
    <source>
        <strain evidence="6">PSN309</strain>
    </source>
</reference>
<dbReference type="InterPro" id="IPR033964">
    <property type="entry name" value="ABBA"/>
</dbReference>